<reference evidence="1" key="1">
    <citation type="submission" date="2020-07" db="EMBL/GenBank/DDBJ databases">
        <title>Clarias magur genome sequencing, assembly and annotation.</title>
        <authorList>
            <person name="Kushwaha B."/>
            <person name="Kumar R."/>
            <person name="Das P."/>
            <person name="Joshi C.G."/>
            <person name="Kumar D."/>
            <person name="Nagpure N.S."/>
            <person name="Pandey M."/>
            <person name="Agarwal S."/>
            <person name="Srivastava S."/>
            <person name="Singh M."/>
            <person name="Sahoo L."/>
            <person name="Jayasankar P."/>
            <person name="Meher P.K."/>
            <person name="Koringa P.G."/>
            <person name="Iquebal M.A."/>
            <person name="Das S.P."/>
            <person name="Bit A."/>
            <person name="Patnaik S."/>
            <person name="Patel N."/>
            <person name="Shah T.M."/>
            <person name="Hinsu A."/>
            <person name="Jena J.K."/>
        </authorList>
    </citation>
    <scope>NUCLEOTIDE SEQUENCE</scope>
    <source>
        <strain evidence="1">CIFAMagur01</strain>
        <tissue evidence="1">Testis</tissue>
    </source>
</reference>
<proteinExistence type="predicted"/>
<dbReference type="AlphaFoldDB" id="A0A8J4WZI9"/>
<evidence type="ECO:0000313" key="2">
    <source>
        <dbReference type="Proteomes" id="UP000727407"/>
    </source>
</evidence>
<keyword evidence="2" id="KW-1185">Reference proteome</keyword>
<organism evidence="1 2">
    <name type="scientific">Clarias magur</name>
    <name type="common">Asian catfish</name>
    <name type="synonym">Macropteronotus magur</name>
    <dbReference type="NCBI Taxonomy" id="1594786"/>
    <lineage>
        <taxon>Eukaryota</taxon>
        <taxon>Metazoa</taxon>
        <taxon>Chordata</taxon>
        <taxon>Craniata</taxon>
        <taxon>Vertebrata</taxon>
        <taxon>Euteleostomi</taxon>
        <taxon>Actinopterygii</taxon>
        <taxon>Neopterygii</taxon>
        <taxon>Teleostei</taxon>
        <taxon>Ostariophysi</taxon>
        <taxon>Siluriformes</taxon>
        <taxon>Clariidae</taxon>
        <taxon>Clarias</taxon>
    </lineage>
</organism>
<name>A0A8J4WZI9_CLAMG</name>
<sequence>RQRIQKNVDMNACMHKQCPEMLLSMCSVCQGFGISTPPTKIRQSRRVATLSADCKFLSERSTSTPGSVAGQCSLLLAPDPVTWQNRAVAILMKDK</sequence>
<gene>
    <name evidence="1" type="primary">Syce2</name>
    <name evidence="1" type="ORF">DAT39_022312</name>
</gene>
<feature type="non-terminal residue" evidence="1">
    <location>
        <position position="95"/>
    </location>
</feature>
<feature type="non-terminal residue" evidence="1">
    <location>
        <position position="1"/>
    </location>
</feature>
<protein>
    <submittedName>
        <fullName evidence="1">Synaptonemal complex central element protein 2</fullName>
    </submittedName>
</protein>
<dbReference type="EMBL" id="QNUK01001118">
    <property type="protein sequence ID" value="KAF5887275.1"/>
    <property type="molecule type" value="Genomic_DNA"/>
</dbReference>
<evidence type="ECO:0000313" key="1">
    <source>
        <dbReference type="EMBL" id="KAF5887275.1"/>
    </source>
</evidence>
<accession>A0A8J4WZI9</accession>
<dbReference type="Proteomes" id="UP000727407">
    <property type="component" value="Unassembled WGS sequence"/>
</dbReference>
<comment type="caution">
    <text evidence="1">The sequence shown here is derived from an EMBL/GenBank/DDBJ whole genome shotgun (WGS) entry which is preliminary data.</text>
</comment>